<proteinExistence type="predicted"/>
<evidence type="ECO:0000259" key="3">
    <source>
        <dbReference type="PROSITE" id="PS50977"/>
    </source>
</evidence>
<name>A0A2W1N0F9_9FLAO</name>
<dbReference type="PANTHER" id="PTHR30055">
    <property type="entry name" value="HTH-TYPE TRANSCRIPTIONAL REGULATOR RUTR"/>
    <property type="match status" value="1"/>
</dbReference>
<dbReference type="PRINTS" id="PR00455">
    <property type="entry name" value="HTHTETR"/>
</dbReference>
<sequence>MKNTREKIVDTALDLFNAQGLAKVTLRTIAKKMNISQGNLNYHYKKREDIIVALYHSLVADMNKSMAAIGRGKVDLKLMKQLSKAMMHNAYRYRFFFIDFAQIMRDNDPIRKDYNELLVLRKMQFNALFNRMMEEGVLRPEKLPNEYDNLYKRVQVFTDFWMTSVEIERTLLEKKLIEEYLVIMMQSIYPYLTEKGCAEYKLLDF</sequence>
<evidence type="ECO:0000256" key="1">
    <source>
        <dbReference type="ARBA" id="ARBA00023125"/>
    </source>
</evidence>
<dbReference type="GO" id="GO:0000976">
    <property type="term" value="F:transcription cis-regulatory region binding"/>
    <property type="evidence" value="ECO:0007669"/>
    <property type="project" value="TreeGrafter"/>
</dbReference>
<evidence type="ECO:0000313" key="4">
    <source>
        <dbReference type="EMBL" id="PZE17214.1"/>
    </source>
</evidence>
<keyword evidence="1 2" id="KW-0238">DNA-binding</keyword>
<dbReference type="InterPro" id="IPR009057">
    <property type="entry name" value="Homeodomain-like_sf"/>
</dbReference>
<reference evidence="4 5" key="1">
    <citation type="submission" date="2018-06" db="EMBL/GenBank/DDBJ databases">
        <title>The draft genome sequence of Crocinitomix sp. SM1701.</title>
        <authorList>
            <person name="Zhang X."/>
        </authorList>
    </citation>
    <scope>NUCLEOTIDE SEQUENCE [LARGE SCALE GENOMIC DNA]</scope>
    <source>
        <strain evidence="4 5">SM1701</strain>
    </source>
</reference>
<organism evidence="4 5">
    <name type="scientific">Putridiphycobacter roseus</name>
    <dbReference type="NCBI Taxonomy" id="2219161"/>
    <lineage>
        <taxon>Bacteria</taxon>
        <taxon>Pseudomonadati</taxon>
        <taxon>Bacteroidota</taxon>
        <taxon>Flavobacteriia</taxon>
        <taxon>Flavobacteriales</taxon>
        <taxon>Crocinitomicaceae</taxon>
        <taxon>Putridiphycobacter</taxon>
    </lineage>
</organism>
<dbReference type="InterPro" id="IPR050109">
    <property type="entry name" value="HTH-type_TetR-like_transc_reg"/>
</dbReference>
<feature type="domain" description="HTH tetR-type" evidence="3">
    <location>
        <begin position="2"/>
        <end position="62"/>
    </location>
</feature>
<feature type="DNA-binding region" description="H-T-H motif" evidence="2">
    <location>
        <begin position="25"/>
        <end position="44"/>
    </location>
</feature>
<comment type="caution">
    <text evidence="4">The sequence shown here is derived from an EMBL/GenBank/DDBJ whole genome shotgun (WGS) entry which is preliminary data.</text>
</comment>
<dbReference type="PROSITE" id="PS50977">
    <property type="entry name" value="HTH_TETR_2"/>
    <property type="match status" value="1"/>
</dbReference>
<accession>A0A2W1N0F9</accession>
<protein>
    <recommendedName>
        <fullName evidence="3">HTH tetR-type domain-containing protein</fullName>
    </recommendedName>
</protein>
<dbReference type="Pfam" id="PF13972">
    <property type="entry name" value="TetR"/>
    <property type="match status" value="1"/>
</dbReference>
<evidence type="ECO:0000313" key="5">
    <source>
        <dbReference type="Proteomes" id="UP000249248"/>
    </source>
</evidence>
<dbReference type="PANTHER" id="PTHR30055:SF223">
    <property type="entry name" value="HTH-TYPE TRANSCRIPTIONAL REGULATOR UIDR"/>
    <property type="match status" value="1"/>
</dbReference>
<dbReference type="RefSeq" id="WP_111062739.1">
    <property type="nucleotide sequence ID" value="NZ_JBHUCU010000016.1"/>
</dbReference>
<dbReference type="AlphaFoldDB" id="A0A2W1N0F9"/>
<gene>
    <name evidence="4" type="ORF">DNU06_08040</name>
</gene>
<dbReference type="SUPFAM" id="SSF46689">
    <property type="entry name" value="Homeodomain-like"/>
    <property type="match status" value="1"/>
</dbReference>
<dbReference type="GO" id="GO:0003700">
    <property type="term" value="F:DNA-binding transcription factor activity"/>
    <property type="evidence" value="ECO:0007669"/>
    <property type="project" value="TreeGrafter"/>
</dbReference>
<dbReference type="InterPro" id="IPR001647">
    <property type="entry name" value="HTH_TetR"/>
</dbReference>
<dbReference type="Gene3D" id="1.10.357.10">
    <property type="entry name" value="Tetracycline Repressor, domain 2"/>
    <property type="match status" value="1"/>
</dbReference>
<dbReference type="Pfam" id="PF00440">
    <property type="entry name" value="TetR_N"/>
    <property type="match status" value="1"/>
</dbReference>
<dbReference type="InterPro" id="IPR025722">
    <property type="entry name" value="TetR"/>
</dbReference>
<evidence type="ECO:0000256" key="2">
    <source>
        <dbReference type="PROSITE-ProRule" id="PRU00335"/>
    </source>
</evidence>
<dbReference type="Proteomes" id="UP000249248">
    <property type="component" value="Unassembled WGS sequence"/>
</dbReference>
<dbReference type="OrthoDB" id="9785164at2"/>
<keyword evidence="5" id="KW-1185">Reference proteome</keyword>
<dbReference type="EMBL" id="QKSB01000004">
    <property type="protein sequence ID" value="PZE17214.1"/>
    <property type="molecule type" value="Genomic_DNA"/>
</dbReference>